<evidence type="ECO:0000256" key="6">
    <source>
        <dbReference type="ARBA" id="ARBA00022840"/>
    </source>
</evidence>
<dbReference type="GO" id="GO:0019287">
    <property type="term" value="P:isopentenyl diphosphate biosynthetic process, mevalonate pathway"/>
    <property type="evidence" value="ECO:0007669"/>
    <property type="project" value="UniProtKB-UniRule"/>
</dbReference>
<comment type="catalytic activity">
    <reaction evidence="11">
        <text>(R)-mevalonate + ATP = (R)-5-phosphomevalonate + ADP + H(+)</text>
        <dbReference type="Rhea" id="RHEA:17065"/>
        <dbReference type="ChEBI" id="CHEBI:15378"/>
        <dbReference type="ChEBI" id="CHEBI:30616"/>
        <dbReference type="ChEBI" id="CHEBI:36464"/>
        <dbReference type="ChEBI" id="CHEBI:58146"/>
        <dbReference type="ChEBI" id="CHEBI:456216"/>
        <dbReference type="EC" id="2.7.1.36"/>
    </reaction>
</comment>
<evidence type="ECO:0000259" key="13">
    <source>
        <dbReference type="Pfam" id="PF08544"/>
    </source>
</evidence>
<protein>
    <recommendedName>
        <fullName evidence="11">Mevalonate kinase</fullName>
        <shortName evidence="11">MK</shortName>
        <shortName evidence="11">MVK</shortName>
        <ecNumber evidence="11">2.7.1.36</ecNumber>
    </recommendedName>
</protein>
<comment type="function">
    <text evidence="11">Catalyzes the phosphorylation of (R)-mevalonate (MVA) to (R)-mevalonate 5-phosphate (MVAP). Functions in the mevalonate (MVA) pathway leading to isopentenyl diphosphate (IPP), a key precursor for the biosynthesis of isoprenoid compounds such as archaeal membrane lipids.</text>
</comment>
<dbReference type="Proteomes" id="UP000277582">
    <property type="component" value="Unassembled WGS sequence"/>
</dbReference>
<evidence type="ECO:0000256" key="8">
    <source>
        <dbReference type="ARBA" id="ARBA00023098"/>
    </source>
</evidence>
<dbReference type="PANTHER" id="PTHR43290">
    <property type="entry name" value="MEVALONATE KINASE"/>
    <property type="match status" value="1"/>
</dbReference>
<evidence type="ECO:0000256" key="7">
    <source>
        <dbReference type="ARBA" id="ARBA00022842"/>
    </source>
</evidence>
<keyword evidence="9 11" id="KW-0414">Isoprene biosynthesis</keyword>
<reference evidence="14 15" key="1">
    <citation type="submission" date="2018-10" db="EMBL/GenBank/DDBJ databases">
        <title>Co-occurring genomic capacity for anaerobic methane metabolism and dissimilatory sulfite reduction discovered in the Korarchaeota.</title>
        <authorList>
            <person name="Mckay L.J."/>
            <person name="Dlakic M."/>
            <person name="Fields M.W."/>
            <person name="Delmont T.O."/>
            <person name="Eren A.M."/>
            <person name="Jay Z.J."/>
            <person name="Klingelsmith K.B."/>
            <person name="Rusch D.B."/>
            <person name="Inskeep W.P."/>
        </authorList>
    </citation>
    <scope>NUCLEOTIDE SEQUENCE [LARGE SCALE GENOMIC DNA]</scope>
    <source>
        <strain evidence="14 15">MDKW</strain>
    </source>
</reference>
<name>A0A429GK37_9CREN</name>
<dbReference type="GO" id="GO:0005829">
    <property type="term" value="C:cytosol"/>
    <property type="evidence" value="ECO:0007669"/>
    <property type="project" value="TreeGrafter"/>
</dbReference>
<dbReference type="InterPro" id="IPR020568">
    <property type="entry name" value="Ribosomal_Su5_D2-typ_SF"/>
</dbReference>
<keyword evidence="6 11" id="KW-0067">ATP-binding</keyword>
<evidence type="ECO:0000313" key="14">
    <source>
        <dbReference type="EMBL" id="RSN74171.1"/>
    </source>
</evidence>
<dbReference type="InterPro" id="IPR036554">
    <property type="entry name" value="GHMP_kinase_C_sf"/>
</dbReference>
<evidence type="ECO:0000256" key="9">
    <source>
        <dbReference type="ARBA" id="ARBA00023229"/>
    </source>
</evidence>
<dbReference type="InterPro" id="IPR014721">
    <property type="entry name" value="Ribsml_uS5_D2-typ_fold_subgr"/>
</dbReference>
<keyword evidence="3 11" id="KW-0808">Transferase</keyword>
<dbReference type="RefSeq" id="WP_125671565.1">
    <property type="nucleotide sequence ID" value="NZ_RCOS01000099.1"/>
</dbReference>
<feature type="domain" description="GHMP kinase N-terminal" evidence="12">
    <location>
        <begin position="82"/>
        <end position="160"/>
    </location>
</feature>
<dbReference type="Pfam" id="PF08544">
    <property type="entry name" value="GHMP_kinases_C"/>
    <property type="match status" value="1"/>
</dbReference>
<dbReference type="HAMAP" id="MF_00217">
    <property type="entry name" value="Mevalonate_kinase"/>
    <property type="match status" value="1"/>
</dbReference>
<evidence type="ECO:0000256" key="11">
    <source>
        <dbReference type="HAMAP-Rule" id="MF_00217"/>
    </source>
</evidence>
<dbReference type="EC" id="2.7.1.36" evidence="11"/>
<dbReference type="Gene3D" id="3.30.230.10">
    <property type="match status" value="1"/>
</dbReference>
<evidence type="ECO:0000313" key="15">
    <source>
        <dbReference type="Proteomes" id="UP000277582"/>
    </source>
</evidence>
<dbReference type="InterPro" id="IPR013750">
    <property type="entry name" value="GHMP_kinase_C_dom"/>
</dbReference>
<keyword evidence="1 11" id="KW-0963">Cytoplasm</keyword>
<dbReference type="PANTHER" id="PTHR43290:SF2">
    <property type="entry name" value="MEVALONATE KINASE"/>
    <property type="match status" value="1"/>
</dbReference>
<evidence type="ECO:0000256" key="3">
    <source>
        <dbReference type="ARBA" id="ARBA00022679"/>
    </source>
</evidence>
<dbReference type="Pfam" id="PF00288">
    <property type="entry name" value="GHMP_kinases_N"/>
    <property type="match status" value="1"/>
</dbReference>
<keyword evidence="8 11" id="KW-0443">Lipid metabolism</keyword>
<evidence type="ECO:0000256" key="5">
    <source>
        <dbReference type="ARBA" id="ARBA00022777"/>
    </source>
</evidence>
<evidence type="ECO:0000256" key="4">
    <source>
        <dbReference type="ARBA" id="ARBA00022741"/>
    </source>
</evidence>
<dbReference type="SUPFAM" id="SSF54211">
    <property type="entry name" value="Ribosomal protein S5 domain 2-like"/>
    <property type="match status" value="1"/>
</dbReference>
<comment type="subunit">
    <text evidence="11">Homodimer.</text>
</comment>
<dbReference type="UniPathway" id="UPA00057">
    <property type="reaction ID" value="UER00098"/>
</dbReference>
<comment type="pathway">
    <text evidence="10 11">Isoprenoid biosynthesis; isopentenyl diphosphate biosynthesis via mevalonate pathway; isopentenyl diphosphate from (R)-mevalonate: step 1/3.</text>
</comment>
<evidence type="ECO:0000256" key="10">
    <source>
        <dbReference type="ARBA" id="ARBA00029438"/>
    </source>
</evidence>
<dbReference type="SUPFAM" id="SSF55060">
    <property type="entry name" value="GHMP Kinase, C-terminal domain"/>
    <property type="match status" value="1"/>
</dbReference>
<dbReference type="GO" id="GO:0004496">
    <property type="term" value="F:mevalonate kinase activity"/>
    <property type="evidence" value="ECO:0007669"/>
    <property type="project" value="UniProtKB-UniRule"/>
</dbReference>
<dbReference type="Gene3D" id="3.30.70.890">
    <property type="entry name" value="GHMP kinase, C-terminal domain"/>
    <property type="match status" value="1"/>
</dbReference>
<dbReference type="AlphaFoldDB" id="A0A429GK37"/>
<feature type="domain" description="GHMP kinase C-terminal" evidence="13">
    <location>
        <begin position="230"/>
        <end position="295"/>
    </location>
</feature>
<evidence type="ECO:0000256" key="1">
    <source>
        <dbReference type="ARBA" id="ARBA00022490"/>
    </source>
</evidence>
<keyword evidence="5 11" id="KW-0418">Kinase</keyword>
<keyword evidence="4 11" id="KW-0547">Nucleotide-binding</keyword>
<dbReference type="NCBIfam" id="TIGR00549">
    <property type="entry name" value="mevalon_kin"/>
    <property type="match status" value="1"/>
</dbReference>
<comment type="caution">
    <text evidence="11">Lacks conserved residue(s) required for the propagation of feature annotation.</text>
</comment>
<dbReference type="OrthoDB" id="19001at2157"/>
<evidence type="ECO:0000256" key="2">
    <source>
        <dbReference type="ARBA" id="ARBA00022516"/>
    </source>
</evidence>
<accession>A0A429GK37</accession>
<comment type="cofactor">
    <cofactor evidence="11">
        <name>Mg(2+)</name>
        <dbReference type="ChEBI" id="CHEBI:18420"/>
    </cofactor>
</comment>
<dbReference type="InterPro" id="IPR022937">
    <property type="entry name" value="Mevalonate_kinase_arc"/>
</dbReference>
<comment type="subcellular location">
    <subcellularLocation>
        <location evidence="11">Cytoplasm</location>
    </subcellularLocation>
</comment>
<keyword evidence="2 11" id="KW-0444">Lipid biosynthesis</keyword>
<dbReference type="InterPro" id="IPR006205">
    <property type="entry name" value="Mev_gal_kin"/>
</dbReference>
<evidence type="ECO:0000259" key="12">
    <source>
        <dbReference type="Pfam" id="PF00288"/>
    </source>
</evidence>
<comment type="similarity">
    <text evidence="11">Belongs to the GHMP kinase family. Mevalonate kinase subfamily.</text>
</comment>
<dbReference type="PRINTS" id="PR00959">
    <property type="entry name" value="MEVGALKINASE"/>
</dbReference>
<keyword evidence="15" id="KW-1185">Reference proteome</keyword>
<dbReference type="GO" id="GO:0005524">
    <property type="term" value="F:ATP binding"/>
    <property type="evidence" value="ECO:0007669"/>
    <property type="project" value="UniProtKB-UniRule"/>
</dbReference>
<comment type="caution">
    <text evidence="14">The sequence shown here is derived from an EMBL/GenBank/DDBJ whole genome shotgun (WGS) entry which is preliminary data.</text>
</comment>
<dbReference type="GO" id="GO:0000287">
    <property type="term" value="F:magnesium ion binding"/>
    <property type="evidence" value="ECO:0007669"/>
    <property type="project" value="UniProtKB-UniRule"/>
</dbReference>
<organism evidence="14 15">
    <name type="scientific">Candidatus Methanodesulfokora washburnensis</name>
    <dbReference type="NCBI Taxonomy" id="2478471"/>
    <lineage>
        <taxon>Archaea</taxon>
        <taxon>Thermoproteota</taxon>
        <taxon>Candidatus Korarchaeia</taxon>
        <taxon>Candidatus Korarchaeia incertae sedis</taxon>
        <taxon>Candidatus Methanodesulfokora</taxon>
    </lineage>
</organism>
<sequence length="321" mass="35229">MPKFSEAIAPSQAFLYGEHAVLYGSPALAMSVDVKTRARVTEVEDRIIEIRSDRFPEGLRWRYDEEQPEENPLLPLAYGLRDLMKRYEFNKGLIVEISSDVPVNSGMASSASVSAAISAAFLSLVGESPEKYLLLDIVYEFERRIHGRASKTGPACAVLGGLVWIEWRDGNMEVSRIDSKDDLSIVISCSGLLSETKKLVSMVSKRYNEIRDVMDRIMHAISALTVEGRKAIEKRDLVRAGELMNINHGLLSAIGVSNYVLDEIVWTMRRLGAYGAKLSGAGGGGCVIGLSENPEVLAKNLSASYPSFAAKVSLEGVRVIR</sequence>
<keyword evidence="7 11" id="KW-0460">Magnesium</keyword>
<gene>
    <name evidence="11 14" type="primary">mvk</name>
    <name evidence="14" type="ORF">D6D85_08480</name>
</gene>
<proteinExistence type="inferred from homology"/>
<dbReference type="InterPro" id="IPR006204">
    <property type="entry name" value="GHMP_kinase_N_dom"/>
</dbReference>
<dbReference type="EMBL" id="RCOS01000099">
    <property type="protein sequence ID" value="RSN74171.1"/>
    <property type="molecule type" value="Genomic_DNA"/>
</dbReference>